<sequence>MADHLVQPRLMGGVRRFGRYDNFKEFSRLSSGNASVGSKSMGKITIDCQFLFKQSRWGVLGDEEFPAGILYLNLNFGPPQSCRLKSATVTVTLDEEDPCLNRYKSAPGRNHSVYCPVQITDWYGPKQLVGEEKNIDRRHIKKLVPEINILGNGGGGLGVESETSFKQSGRWSFSGQLLPGKKTREYKTLRWELTENALETRPAHSNRIYTAFTFEHSGQPFLMKVDVEGRLDRWDKQAVYKLKFGGLSTRDNRVVTLIDFGDYSRFRQRLDEIARGLPRTMEMKNFEEIPVVVPSPISGTSFRAVASSDTQPEDQTLSAAPVSTADPSVAQSALYAGSRPLDPLGNSAHHLLSEGPTYQQSVPLDGDATAPTVENFARVLQALSNPMHEDTPMKAPSSPSMGDTVVNDEENAAGANQMPAQMKTQAKAFESVLDPHNVPDPETVVKVLRIPAILGVLRMLAMLMSLVGYLPTGDTTDGDRRVGSRGEGLDEKRTVGNQQKAT</sequence>
<organism evidence="2 3">
    <name type="scientific">Madurella mycetomatis</name>
    <dbReference type="NCBI Taxonomy" id="100816"/>
    <lineage>
        <taxon>Eukaryota</taxon>
        <taxon>Fungi</taxon>
        <taxon>Dikarya</taxon>
        <taxon>Ascomycota</taxon>
        <taxon>Pezizomycotina</taxon>
        <taxon>Sordariomycetes</taxon>
        <taxon>Sordariomycetidae</taxon>
        <taxon>Sordariales</taxon>
        <taxon>Sordariales incertae sedis</taxon>
        <taxon>Madurella</taxon>
    </lineage>
</organism>
<protein>
    <submittedName>
        <fullName evidence="2">Uncharacterized protein</fullName>
    </submittedName>
</protein>
<reference evidence="2 3" key="1">
    <citation type="journal article" date="2016" name="Genome Announc.">
        <title>Genome Sequence of Madurella mycetomatis mm55, Isolated from a Human Mycetoma Case in Sudan.</title>
        <authorList>
            <person name="Smit S."/>
            <person name="Derks M.F."/>
            <person name="Bervoets S."/>
            <person name="Fahal A."/>
            <person name="van Leeuwen W."/>
            <person name="van Belkum A."/>
            <person name="van de Sande W.W."/>
        </authorList>
    </citation>
    <scope>NUCLEOTIDE SEQUENCE [LARGE SCALE GENOMIC DNA]</scope>
    <source>
        <strain evidence="3">mm55</strain>
    </source>
</reference>
<dbReference type="OrthoDB" id="3922785at2759"/>
<evidence type="ECO:0000313" key="2">
    <source>
        <dbReference type="EMBL" id="KXX79658.1"/>
    </source>
</evidence>
<evidence type="ECO:0000256" key="1">
    <source>
        <dbReference type="SAM" id="MobiDB-lite"/>
    </source>
</evidence>
<dbReference type="EMBL" id="LCTW02000081">
    <property type="protein sequence ID" value="KXX79658.1"/>
    <property type="molecule type" value="Genomic_DNA"/>
</dbReference>
<dbReference type="AlphaFoldDB" id="A0A175W798"/>
<dbReference type="Proteomes" id="UP000078237">
    <property type="component" value="Unassembled WGS sequence"/>
</dbReference>
<feature type="region of interest" description="Disordered" evidence="1">
    <location>
        <begin position="470"/>
        <end position="502"/>
    </location>
</feature>
<name>A0A175W798_9PEZI</name>
<keyword evidence="3" id="KW-1185">Reference proteome</keyword>
<gene>
    <name evidence="2" type="ORF">MMYC01_203848</name>
</gene>
<evidence type="ECO:0000313" key="3">
    <source>
        <dbReference type="Proteomes" id="UP000078237"/>
    </source>
</evidence>
<comment type="caution">
    <text evidence="2">The sequence shown here is derived from an EMBL/GenBank/DDBJ whole genome shotgun (WGS) entry which is preliminary data.</text>
</comment>
<feature type="compositionally biased region" description="Polar residues" evidence="1">
    <location>
        <begin position="305"/>
        <end position="318"/>
    </location>
</feature>
<feature type="compositionally biased region" description="Basic and acidic residues" evidence="1">
    <location>
        <begin position="477"/>
        <end position="494"/>
    </location>
</feature>
<dbReference type="VEuPathDB" id="FungiDB:MMYC01_203848"/>
<proteinExistence type="predicted"/>
<accession>A0A175W798</accession>
<feature type="region of interest" description="Disordered" evidence="1">
    <location>
        <begin position="305"/>
        <end position="324"/>
    </location>
</feature>